<evidence type="ECO:0000256" key="6">
    <source>
        <dbReference type="ARBA" id="ARBA00023065"/>
    </source>
</evidence>
<dbReference type="Proteomes" id="UP000785679">
    <property type="component" value="Unassembled WGS sequence"/>
</dbReference>
<sequence length="402" mass="46666">MSHFCEAATYAYLGFSIFSLQTDKFSIPFVLTLLFITLIARLFSVFIPMLALRLICKKRLSFKLQSFIWYAGLIRGAIAYALTYRIDRTLLAKGEDMALIRQNTLLIVVISTVVFGSMMTLFAKLLGISVEKQSVDDQVFKRFRQVSVTSLDEILAPENRLSFDKQLVEHQPLSKTHHYMRSFDNLPPIKIRSNMHNAWKQFDEKYLKKYLGGEQFTQKHKYPNSDEGIQPNPRRRQAISNSDLILNLHAEDQGQSSQDSLIERDDLLPFDFQDDNNTPRLGLQEFDITPKSQIQMTTGISNTNLDEDGNMSQSSIQENRTEQAEDREEKLPLMRTESQNREFLMFRSQRNTMRHQKRGASLQKSRYQASRTRKTYGQFRNPLKESLTSSDLNPEEVKKNYL</sequence>
<keyword evidence="2" id="KW-0813">Transport</keyword>
<dbReference type="GO" id="GO:0098719">
    <property type="term" value="P:sodium ion import across plasma membrane"/>
    <property type="evidence" value="ECO:0007669"/>
    <property type="project" value="TreeGrafter"/>
</dbReference>
<protein>
    <recommendedName>
        <fullName evidence="11">Cation/H+ exchanger transmembrane domain-containing protein</fullName>
    </recommendedName>
</protein>
<dbReference type="GO" id="GO:0005886">
    <property type="term" value="C:plasma membrane"/>
    <property type="evidence" value="ECO:0007669"/>
    <property type="project" value="TreeGrafter"/>
</dbReference>
<keyword evidence="6" id="KW-0406">Ion transport</keyword>
<feature type="compositionally biased region" description="Polar residues" evidence="9">
    <location>
        <begin position="300"/>
        <end position="318"/>
    </location>
</feature>
<evidence type="ECO:0000256" key="8">
    <source>
        <dbReference type="ARBA" id="ARBA00023201"/>
    </source>
</evidence>
<dbReference type="OrthoDB" id="196264at2759"/>
<dbReference type="PANTHER" id="PTHR10110">
    <property type="entry name" value="SODIUM/HYDROGEN EXCHANGER"/>
    <property type="match status" value="1"/>
</dbReference>
<evidence type="ECO:0000256" key="1">
    <source>
        <dbReference type="ARBA" id="ARBA00004141"/>
    </source>
</evidence>
<feature type="compositionally biased region" description="Basic and acidic residues" evidence="9">
    <location>
        <begin position="319"/>
        <end position="328"/>
    </location>
</feature>
<dbReference type="AlphaFoldDB" id="A0A8J8NV17"/>
<keyword evidence="13" id="KW-1185">Reference proteome</keyword>
<evidence type="ECO:0000256" key="4">
    <source>
        <dbReference type="ARBA" id="ARBA00022989"/>
    </source>
</evidence>
<proteinExistence type="predicted"/>
<keyword evidence="5" id="KW-0915">Sodium</keyword>
<dbReference type="InterPro" id="IPR006153">
    <property type="entry name" value="Cation/H_exchanger_TM"/>
</dbReference>
<dbReference type="EMBL" id="RRYP01004835">
    <property type="protein sequence ID" value="TNV82537.1"/>
    <property type="molecule type" value="Genomic_DNA"/>
</dbReference>
<evidence type="ECO:0000256" key="7">
    <source>
        <dbReference type="ARBA" id="ARBA00023136"/>
    </source>
</evidence>
<evidence type="ECO:0000256" key="5">
    <source>
        <dbReference type="ARBA" id="ARBA00023053"/>
    </source>
</evidence>
<keyword evidence="4 10" id="KW-1133">Transmembrane helix</keyword>
<feature type="domain" description="Cation/H+ exchanger transmembrane" evidence="11">
    <location>
        <begin position="4"/>
        <end position="122"/>
    </location>
</feature>
<dbReference type="InterPro" id="IPR018422">
    <property type="entry name" value="Cation/H_exchanger_CPA1"/>
</dbReference>
<evidence type="ECO:0000256" key="9">
    <source>
        <dbReference type="SAM" id="MobiDB-lite"/>
    </source>
</evidence>
<evidence type="ECO:0000313" key="13">
    <source>
        <dbReference type="Proteomes" id="UP000785679"/>
    </source>
</evidence>
<comment type="subcellular location">
    <subcellularLocation>
        <location evidence="1">Membrane</location>
        <topology evidence="1">Multi-pass membrane protein</topology>
    </subcellularLocation>
</comment>
<feature type="transmembrane region" description="Helical" evidence="10">
    <location>
        <begin position="67"/>
        <end position="84"/>
    </location>
</feature>
<evidence type="ECO:0000256" key="3">
    <source>
        <dbReference type="ARBA" id="ARBA00022692"/>
    </source>
</evidence>
<keyword evidence="8" id="KW-0739">Sodium transport</keyword>
<reference evidence="12" key="1">
    <citation type="submission" date="2019-06" db="EMBL/GenBank/DDBJ databases">
        <authorList>
            <person name="Zheng W."/>
        </authorList>
    </citation>
    <scope>NUCLEOTIDE SEQUENCE</scope>
    <source>
        <strain evidence="12">QDHG01</strain>
    </source>
</reference>
<keyword evidence="3 10" id="KW-0812">Transmembrane</keyword>
<gene>
    <name evidence="12" type="ORF">FGO68_gene3641</name>
</gene>
<keyword evidence="7 10" id="KW-0472">Membrane</keyword>
<dbReference type="PANTHER" id="PTHR10110:SF187">
    <property type="entry name" value="SODIUM_HYDROGEN EXCHANGER"/>
    <property type="match status" value="1"/>
</dbReference>
<name>A0A8J8NV17_HALGN</name>
<evidence type="ECO:0000313" key="12">
    <source>
        <dbReference type="EMBL" id="TNV82537.1"/>
    </source>
</evidence>
<evidence type="ECO:0000256" key="10">
    <source>
        <dbReference type="SAM" id="Phobius"/>
    </source>
</evidence>
<feature type="region of interest" description="Disordered" evidence="9">
    <location>
        <begin position="350"/>
        <end position="402"/>
    </location>
</feature>
<comment type="caution">
    <text evidence="12">The sequence shown here is derived from an EMBL/GenBank/DDBJ whole genome shotgun (WGS) entry which is preliminary data.</text>
</comment>
<accession>A0A8J8NV17</accession>
<dbReference type="GO" id="GO:0015386">
    <property type="term" value="F:potassium:proton antiporter activity"/>
    <property type="evidence" value="ECO:0007669"/>
    <property type="project" value="TreeGrafter"/>
</dbReference>
<feature type="transmembrane region" description="Helical" evidence="10">
    <location>
        <begin position="104"/>
        <end position="123"/>
    </location>
</feature>
<feature type="region of interest" description="Disordered" evidence="9">
    <location>
        <begin position="300"/>
        <end position="328"/>
    </location>
</feature>
<organism evidence="12 13">
    <name type="scientific">Halteria grandinella</name>
    <dbReference type="NCBI Taxonomy" id="5974"/>
    <lineage>
        <taxon>Eukaryota</taxon>
        <taxon>Sar</taxon>
        <taxon>Alveolata</taxon>
        <taxon>Ciliophora</taxon>
        <taxon>Intramacronucleata</taxon>
        <taxon>Spirotrichea</taxon>
        <taxon>Stichotrichia</taxon>
        <taxon>Sporadotrichida</taxon>
        <taxon>Halteriidae</taxon>
        <taxon>Halteria</taxon>
    </lineage>
</organism>
<feature type="transmembrane region" description="Helical" evidence="10">
    <location>
        <begin position="29"/>
        <end position="55"/>
    </location>
</feature>
<evidence type="ECO:0000259" key="11">
    <source>
        <dbReference type="Pfam" id="PF00999"/>
    </source>
</evidence>
<dbReference type="GO" id="GO:0051453">
    <property type="term" value="P:regulation of intracellular pH"/>
    <property type="evidence" value="ECO:0007669"/>
    <property type="project" value="TreeGrafter"/>
</dbReference>
<dbReference type="GO" id="GO:0015385">
    <property type="term" value="F:sodium:proton antiporter activity"/>
    <property type="evidence" value="ECO:0007669"/>
    <property type="project" value="InterPro"/>
</dbReference>
<dbReference type="Pfam" id="PF00999">
    <property type="entry name" value="Na_H_Exchanger"/>
    <property type="match status" value="1"/>
</dbReference>
<evidence type="ECO:0000256" key="2">
    <source>
        <dbReference type="ARBA" id="ARBA00022448"/>
    </source>
</evidence>